<dbReference type="Pfam" id="PF00168">
    <property type="entry name" value="C2"/>
    <property type="match status" value="1"/>
</dbReference>
<dbReference type="Gene3D" id="2.60.40.150">
    <property type="entry name" value="C2 domain"/>
    <property type="match status" value="1"/>
</dbReference>
<dbReference type="RefSeq" id="XP_004253936.1">
    <property type="nucleotide sequence ID" value="XM_004253888.1"/>
</dbReference>
<dbReference type="PROSITE" id="PS50004">
    <property type="entry name" value="C2"/>
    <property type="match status" value="1"/>
</dbReference>
<dbReference type="VEuPathDB" id="AmoebaDB:EIN_354870"/>
<dbReference type="InterPro" id="IPR000008">
    <property type="entry name" value="C2_dom"/>
</dbReference>
<keyword evidence="3" id="KW-1185">Reference proteome</keyword>
<dbReference type="KEGG" id="eiv:EIN_354870"/>
<dbReference type="SUPFAM" id="SSF49562">
    <property type="entry name" value="C2 domain (Calcium/lipid-binding domain, CaLB)"/>
    <property type="match status" value="1"/>
</dbReference>
<evidence type="ECO:0000313" key="3">
    <source>
        <dbReference type="Proteomes" id="UP000014680"/>
    </source>
</evidence>
<dbReference type="InterPro" id="IPR035892">
    <property type="entry name" value="C2_domain_sf"/>
</dbReference>
<evidence type="ECO:0000259" key="1">
    <source>
        <dbReference type="PROSITE" id="PS50004"/>
    </source>
</evidence>
<dbReference type="EMBL" id="KB206862">
    <property type="protein sequence ID" value="ELP87165.1"/>
    <property type="molecule type" value="Genomic_DNA"/>
</dbReference>
<dbReference type="Proteomes" id="UP000014680">
    <property type="component" value="Unassembled WGS sequence"/>
</dbReference>
<organism evidence="2 3">
    <name type="scientific">Entamoeba invadens IP1</name>
    <dbReference type="NCBI Taxonomy" id="370355"/>
    <lineage>
        <taxon>Eukaryota</taxon>
        <taxon>Amoebozoa</taxon>
        <taxon>Evosea</taxon>
        <taxon>Archamoebae</taxon>
        <taxon>Mastigamoebida</taxon>
        <taxon>Entamoebidae</taxon>
        <taxon>Entamoeba</taxon>
    </lineage>
</organism>
<dbReference type="AlphaFoldDB" id="L7FKY3"/>
<evidence type="ECO:0000313" key="2">
    <source>
        <dbReference type="EMBL" id="ELP87165.1"/>
    </source>
</evidence>
<reference evidence="2 3" key="1">
    <citation type="submission" date="2012-10" db="EMBL/GenBank/DDBJ databases">
        <authorList>
            <person name="Zafar N."/>
            <person name="Inman J."/>
            <person name="Hall N."/>
            <person name="Lorenzi H."/>
            <person name="Caler E."/>
        </authorList>
    </citation>
    <scope>NUCLEOTIDE SEQUENCE [LARGE SCALE GENOMIC DNA]</scope>
    <source>
        <strain evidence="2 3">IP1</strain>
    </source>
</reference>
<sequence length="468" mass="54132">MNIELTVIGLRDLHADELPINPFVKFVVGKNSYETTLRRNTFYPDYNQKFYFTVLPHTTLSFKIMTYNFFGKNTEIGNMQWTISQLILNNTRHETTSVFPRGKFIFSVKCLKGGLPNYMTPYIDPSITCFLKITVNSIYGTSRAFFNKFGLNSEKTKAVYNSSKELTSVKFEAKTLTYSTRVNVKKIIDNNYPTQSSDILSYSECCSIYIEGSVCAFIDFSALFFENINTEKSMSLSTVQYQIPDFRTNEIQDLHISGTNGLSFFLTIECLRSVYLHVDPRLLPPPNDSPSNRGFPCEVDILQIGNMNELCKKHNFLFPSIQLEYQNVQYKTSWMFEKRNGKVPEGWFQGFLIPILTGTTFWLELTFRNYPEFRERTAFREKCVWPDFEGKNKVKFDVNLQTVMKGAILKMEFKRIREVSATFLKAMVNGIPKITEQHEIGINEKELKSDENQVVVESKIEGFSPFSH</sequence>
<feature type="domain" description="C2" evidence="1">
    <location>
        <begin position="1"/>
        <end position="96"/>
    </location>
</feature>
<protein>
    <recommendedName>
        <fullName evidence="1">C2 domain-containing protein</fullName>
    </recommendedName>
</protein>
<dbReference type="GeneID" id="14886130"/>
<proteinExistence type="predicted"/>
<dbReference type="CDD" id="cd00030">
    <property type="entry name" value="C2"/>
    <property type="match status" value="1"/>
</dbReference>
<name>L7FKY3_ENTIV</name>
<dbReference type="SMART" id="SM00239">
    <property type="entry name" value="C2"/>
    <property type="match status" value="1"/>
</dbReference>
<gene>
    <name evidence="2" type="ORF">EIN_354870</name>
</gene>
<accession>L7FKY3</accession>